<dbReference type="GO" id="GO:1990281">
    <property type="term" value="C:efflux pump complex"/>
    <property type="evidence" value="ECO:0007669"/>
    <property type="project" value="TreeGrafter"/>
</dbReference>
<protein>
    <submittedName>
        <fullName evidence="4">Efflux RND transporter periplasmic adaptor subunit</fullName>
    </submittedName>
</protein>
<dbReference type="PANTHER" id="PTHR30469:SF12">
    <property type="entry name" value="MULTIDRUG RESISTANCE PROTEIN MDTA"/>
    <property type="match status" value="1"/>
</dbReference>
<comment type="caution">
    <text evidence="4">The sequence shown here is derived from an EMBL/GenBank/DDBJ whole genome shotgun (WGS) entry which is preliminary data.</text>
</comment>
<dbReference type="Gene3D" id="1.10.287.470">
    <property type="entry name" value="Helix hairpin bin"/>
    <property type="match status" value="1"/>
</dbReference>
<accession>A0A939DHX0</accession>
<dbReference type="Gene3D" id="2.40.50.100">
    <property type="match status" value="1"/>
</dbReference>
<sequence>MALSKRQILFSTLMLAGASAVTALLYMNRPATEIAEPAYVPVTVDAVEAVKETIRIPIQAQGTVSPLRRTALVAEVAGRVTEVSPTFNVGGFVEAGEVMLRIDPRNYQTALLRAQSAVASAESALAQEKGRAEVALQEWRKLPAGSQRSEEAKALYLRKPQLEQAEAQLLAARADLDTARDDLGRTIIKAPYEALISGKSVELGQYVSPGTALAEVFSVEYAEVRLPIPQSKLDYLDLPGVEGYRGGAGIDLYTDVGGELTHWTARLHRSEGVFDERSRVLYTVARIEDPYALRHPGRPPLRIGTFVNANITGRALHDLVALPRHVLRADNRLWIIDNEQRLRDRKVSVLRTGGDLVYVSAGLDAGELICLSSVDSALSGSEVDVVSRVTSSELRRQYTPGLERDTGAAVGSARPAGRADASDKAPVAAASPAANDAGA</sequence>
<proteinExistence type="inferred from homology"/>
<dbReference type="Proteomes" id="UP000664303">
    <property type="component" value="Unassembled WGS sequence"/>
</dbReference>
<comment type="similarity">
    <text evidence="1">Belongs to the membrane fusion protein (MFP) (TC 8.A.1) family.</text>
</comment>
<feature type="compositionally biased region" description="Low complexity" evidence="2">
    <location>
        <begin position="424"/>
        <end position="439"/>
    </location>
</feature>
<dbReference type="AlphaFoldDB" id="A0A939DHX0"/>
<dbReference type="Gene3D" id="2.40.420.20">
    <property type="match status" value="1"/>
</dbReference>
<dbReference type="EMBL" id="JAFKCZ010000015">
    <property type="protein sequence ID" value="MBN7798471.1"/>
    <property type="molecule type" value="Genomic_DNA"/>
</dbReference>
<feature type="signal peptide" evidence="3">
    <location>
        <begin position="1"/>
        <end position="23"/>
    </location>
</feature>
<gene>
    <name evidence="4" type="ORF">JYP50_17855</name>
</gene>
<dbReference type="SUPFAM" id="SSF111369">
    <property type="entry name" value="HlyD-like secretion proteins"/>
    <property type="match status" value="1"/>
</dbReference>
<name>A0A939DHX0_9GAMM</name>
<dbReference type="GO" id="GO:0015562">
    <property type="term" value="F:efflux transmembrane transporter activity"/>
    <property type="evidence" value="ECO:0007669"/>
    <property type="project" value="TreeGrafter"/>
</dbReference>
<dbReference type="Gene3D" id="2.40.30.170">
    <property type="match status" value="1"/>
</dbReference>
<evidence type="ECO:0000256" key="3">
    <source>
        <dbReference type="SAM" id="SignalP"/>
    </source>
</evidence>
<organism evidence="4 5">
    <name type="scientific">Parahaliea mediterranea</name>
    <dbReference type="NCBI Taxonomy" id="651086"/>
    <lineage>
        <taxon>Bacteria</taxon>
        <taxon>Pseudomonadati</taxon>
        <taxon>Pseudomonadota</taxon>
        <taxon>Gammaproteobacteria</taxon>
        <taxon>Cellvibrionales</taxon>
        <taxon>Halieaceae</taxon>
        <taxon>Parahaliea</taxon>
    </lineage>
</organism>
<dbReference type="NCBIfam" id="TIGR01730">
    <property type="entry name" value="RND_mfp"/>
    <property type="match status" value="1"/>
</dbReference>
<feature type="chain" id="PRO_5037703756" evidence="3">
    <location>
        <begin position="24"/>
        <end position="439"/>
    </location>
</feature>
<dbReference type="PANTHER" id="PTHR30469">
    <property type="entry name" value="MULTIDRUG RESISTANCE PROTEIN MDTA"/>
    <property type="match status" value="1"/>
</dbReference>
<reference evidence="4" key="1">
    <citation type="submission" date="2021-02" db="EMBL/GenBank/DDBJ databases">
        <title>PHA producing bacteria isolated from coastal sediment in Guangdong, Shenzhen.</title>
        <authorList>
            <person name="Zheng W."/>
            <person name="Yu S."/>
            <person name="Huang Y."/>
        </authorList>
    </citation>
    <scope>NUCLEOTIDE SEQUENCE</scope>
    <source>
        <strain evidence="4">TN14-10</strain>
    </source>
</reference>
<evidence type="ECO:0000256" key="2">
    <source>
        <dbReference type="SAM" id="MobiDB-lite"/>
    </source>
</evidence>
<dbReference type="RefSeq" id="WP_206561920.1">
    <property type="nucleotide sequence ID" value="NZ_JAFKCZ010000015.1"/>
</dbReference>
<evidence type="ECO:0000313" key="5">
    <source>
        <dbReference type="Proteomes" id="UP000664303"/>
    </source>
</evidence>
<evidence type="ECO:0000313" key="4">
    <source>
        <dbReference type="EMBL" id="MBN7798471.1"/>
    </source>
</evidence>
<feature type="region of interest" description="Disordered" evidence="2">
    <location>
        <begin position="398"/>
        <end position="439"/>
    </location>
</feature>
<dbReference type="InterPro" id="IPR006143">
    <property type="entry name" value="RND_pump_MFP"/>
</dbReference>
<evidence type="ECO:0000256" key="1">
    <source>
        <dbReference type="ARBA" id="ARBA00009477"/>
    </source>
</evidence>
<keyword evidence="3" id="KW-0732">Signal</keyword>
<keyword evidence="5" id="KW-1185">Reference proteome</keyword>